<reference evidence="20 22" key="1">
    <citation type="submission" date="2008-03" db="EMBL/GenBank/DDBJ databases">
        <title>Annotation of Ixodes scapularis.</title>
        <authorList>
            <consortium name="Ixodes scapularis Genome Project Consortium"/>
            <person name="Caler E."/>
            <person name="Hannick L.I."/>
            <person name="Bidwell S."/>
            <person name="Joardar V."/>
            <person name="Thiagarajan M."/>
            <person name="Amedeo P."/>
            <person name="Galinsky K.J."/>
            <person name="Schobel S."/>
            <person name="Inman J."/>
            <person name="Hostetler J."/>
            <person name="Miller J."/>
            <person name="Hammond M."/>
            <person name="Megy K."/>
            <person name="Lawson D."/>
            <person name="Kodira C."/>
            <person name="Sutton G."/>
            <person name="Meyer J."/>
            <person name="Hill C.A."/>
            <person name="Birren B."/>
            <person name="Nene V."/>
            <person name="Collins F."/>
            <person name="Alarcon-Chaidez F."/>
            <person name="Wikel S."/>
            <person name="Strausberg R."/>
        </authorList>
    </citation>
    <scope>NUCLEOTIDE SEQUENCE [LARGE SCALE GENOMIC DNA]</scope>
    <source>
        <strain evidence="22">Wikel</strain>
        <strain evidence="20">Wikel colony</strain>
    </source>
</reference>
<keyword evidence="23" id="KW-1267">Proteomics identification</keyword>
<dbReference type="OrthoDB" id="657902at2759"/>
<feature type="non-terminal residue" evidence="20">
    <location>
        <position position="438"/>
    </location>
</feature>
<dbReference type="EMBL" id="ABJB011121969">
    <property type="status" value="NOT_ANNOTATED_CDS"/>
    <property type="molecule type" value="Genomic_DNA"/>
</dbReference>
<dbReference type="EMBL" id="ABJB010714272">
    <property type="status" value="NOT_ANNOTATED_CDS"/>
    <property type="molecule type" value="Genomic_DNA"/>
</dbReference>
<dbReference type="GO" id="GO:0051028">
    <property type="term" value="P:mRNA transport"/>
    <property type="evidence" value="ECO:0007669"/>
    <property type="project" value="UniProtKB-KW"/>
</dbReference>
<comment type="similarity">
    <text evidence="5">Belongs to the CASC3 family.</text>
</comment>
<keyword evidence="9" id="KW-0507">mRNA processing</keyword>
<evidence type="ECO:0000256" key="7">
    <source>
        <dbReference type="ARBA" id="ARBA00022448"/>
    </source>
</evidence>
<accession>B7Q2L2</accession>
<protein>
    <recommendedName>
        <fullName evidence="6">Protein CASC3</fullName>
    </recommendedName>
</protein>
<keyword evidence="16" id="KW-0539">Nucleus</keyword>
<evidence type="ECO:0000256" key="1">
    <source>
        <dbReference type="ARBA" id="ARBA00004210"/>
    </source>
</evidence>
<dbReference type="GO" id="GO:0006397">
    <property type="term" value="P:mRNA processing"/>
    <property type="evidence" value="ECO:0007669"/>
    <property type="project" value="UniProtKB-KW"/>
</dbReference>
<feature type="compositionally biased region" description="Low complexity" evidence="18">
    <location>
        <begin position="429"/>
        <end position="438"/>
    </location>
</feature>
<feature type="compositionally biased region" description="Polar residues" evidence="18">
    <location>
        <begin position="1"/>
        <end position="22"/>
    </location>
</feature>
<dbReference type="EMBL" id="ABJB010067993">
    <property type="status" value="NOT_ANNOTATED_CDS"/>
    <property type="molecule type" value="Genomic_DNA"/>
</dbReference>
<reference evidence="21" key="2">
    <citation type="submission" date="2020-05" db="UniProtKB">
        <authorList>
            <consortium name="EnsemblMetazoa"/>
        </authorList>
    </citation>
    <scope>IDENTIFICATION</scope>
    <source>
        <strain evidence="21">wikel</strain>
    </source>
</reference>
<evidence type="ECO:0000256" key="11">
    <source>
        <dbReference type="ARBA" id="ARBA00022816"/>
    </source>
</evidence>
<dbReference type="GO" id="GO:0010494">
    <property type="term" value="C:cytoplasmic stress granule"/>
    <property type="evidence" value="ECO:0007669"/>
    <property type="project" value="UniProtKB-SubCell"/>
</dbReference>
<dbReference type="GO" id="GO:0008380">
    <property type="term" value="P:RNA splicing"/>
    <property type="evidence" value="ECO:0007669"/>
    <property type="project" value="UniProtKB-KW"/>
</dbReference>
<dbReference type="GO" id="GO:0006417">
    <property type="term" value="P:regulation of translation"/>
    <property type="evidence" value="ECO:0007669"/>
    <property type="project" value="UniProtKB-KW"/>
</dbReference>
<sequence>LATDNIQEISTMPQTNNMSESLSGKAEDEQRLSKSPPPEEPVSEVSASDVPTEPLLAESRFEGSSPVTDAATVNVQKFDVLTNEELTITLDKPSPLTQRLVVEEQQEEAPVGRASAVEDLQVELASTVTSLGTGTTTAKVTEEFLAALSNEETLVVKKPPVSISESSDIIAEGSSGTVFETEVSGAKDSRGITASEANNEAEKELPSTLPDIAISASGEHLATVSAADSSVVGETSISENLDVGEMSVTNVSAVEEPQVTVFDVDTSVVEETLSSSKDDESVDLADQDKVLDFDEDKRNPQYIPKKGSFYQHDDRMMGDEEVPSSQEQEKDEEDKGGRKQKKLWHDEGAWGHDMYREEEQAPKTSEELVGIYGYDIRSEEMPPRARRRRRYGRGPNKYVRNWEDEDAYAGRPAQPRGGGGRRSRGGPHTGSPSFREED</sequence>
<evidence type="ECO:0000256" key="15">
    <source>
        <dbReference type="ARBA" id="ARBA00023187"/>
    </source>
</evidence>
<evidence type="ECO:0000256" key="16">
    <source>
        <dbReference type="ARBA" id="ARBA00023242"/>
    </source>
</evidence>
<dbReference type="EnsemblMetazoa" id="ISCW009123-RA">
    <property type="protein sequence ID" value="ISCW009123-PA"/>
    <property type="gene ID" value="ISCW009123"/>
</dbReference>
<dbReference type="VEuPathDB" id="VectorBase:ISCP_026374"/>
<evidence type="ECO:0000256" key="2">
    <source>
        <dbReference type="ARBA" id="ARBA00004279"/>
    </source>
</evidence>
<dbReference type="GO" id="GO:0035145">
    <property type="term" value="C:exon-exon junction complex"/>
    <property type="evidence" value="ECO:0007669"/>
    <property type="project" value="InterPro"/>
</dbReference>
<evidence type="ECO:0000256" key="13">
    <source>
        <dbReference type="ARBA" id="ARBA00022884"/>
    </source>
</evidence>
<evidence type="ECO:0000313" key="21">
    <source>
        <dbReference type="EnsemblMetazoa" id="ISCW009123-PA"/>
    </source>
</evidence>
<evidence type="ECO:0000256" key="14">
    <source>
        <dbReference type="ARBA" id="ARBA00023161"/>
    </source>
</evidence>
<dbReference type="GO" id="GO:0030425">
    <property type="term" value="C:dendrite"/>
    <property type="evidence" value="ECO:0007669"/>
    <property type="project" value="UniProtKB-SubCell"/>
</dbReference>
<keyword evidence="12" id="KW-0810">Translation regulation</keyword>
<evidence type="ECO:0000256" key="12">
    <source>
        <dbReference type="ARBA" id="ARBA00022845"/>
    </source>
</evidence>
<dbReference type="InParanoid" id="B7Q2L2"/>
<keyword evidence="11" id="KW-0509">mRNA transport</keyword>
<keyword evidence="10" id="KW-0747">Spliceosome</keyword>
<feature type="compositionally biased region" description="Basic and acidic residues" evidence="18">
    <location>
        <begin position="286"/>
        <end position="299"/>
    </location>
</feature>
<keyword evidence="13" id="KW-0694">RNA-binding</keyword>
<dbReference type="VEuPathDB" id="VectorBase:ISCI009123"/>
<comment type="subcellular location">
    <subcellularLocation>
        <location evidence="2">Cell projection</location>
        <location evidence="2">Dendrite</location>
    </subcellularLocation>
    <subcellularLocation>
        <location evidence="1">Cytoplasm</location>
        <location evidence="1">Stress granule</location>
    </subcellularLocation>
    <subcellularLocation>
        <location evidence="4">Cytoplasm</location>
        <location evidence="4">Perinuclear region</location>
    </subcellularLocation>
    <subcellularLocation>
        <location evidence="3">Nucleus speckle</location>
    </subcellularLocation>
</comment>
<evidence type="ECO:0000256" key="8">
    <source>
        <dbReference type="ARBA" id="ARBA00022490"/>
    </source>
</evidence>
<dbReference type="PANTHER" id="PTHR13434:SF0">
    <property type="entry name" value="PROTEIN CASC3"/>
    <property type="match status" value="1"/>
</dbReference>
<keyword evidence="14" id="KW-0866">Nonsense-mediated mRNA decay</keyword>
<name>B7Q2L2_IXOSC</name>
<dbReference type="GO" id="GO:0005681">
    <property type="term" value="C:spliceosomal complex"/>
    <property type="evidence" value="ECO:0007669"/>
    <property type="project" value="UniProtKB-KW"/>
</dbReference>
<dbReference type="SMART" id="SM01044">
    <property type="entry name" value="Btz"/>
    <property type="match status" value="1"/>
</dbReference>
<feature type="region of interest" description="Disordered" evidence="18">
    <location>
        <begin position="1"/>
        <end position="66"/>
    </location>
</feature>
<dbReference type="STRING" id="6945.B7Q2L2"/>
<evidence type="ECO:0000256" key="3">
    <source>
        <dbReference type="ARBA" id="ARBA00004324"/>
    </source>
</evidence>
<evidence type="ECO:0000256" key="10">
    <source>
        <dbReference type="ARBA" id="ARBA00022728"/>
    </source>
</evidence>
<feature type="region of interest" description="Disordered" evidence="18">
    <location>
        <begin position="175"/>
        <end position="206"/>
    </location>
</feature>
<dbReference type="EMBL" id="DS844820">
    <property type="protein sequence ID" value="EEC13084.1"/>
    <property type="molecule type" value="Genomic_DNA"/>
</dbReference>
<dbReference type="Proteomes" id="UP000001555">
    <property type="component" value="Unassembled WGS sequence"/>
</dbReference>
<evidence type="ECO:0000256" key="6">
    <source>
        <dbReference type="ARBA" id="ARBA00019964"/>
    </source>
</evidence>
<feature type="domain" description="Btz" evidence="19">
    <location>
        <begin position="268"/>
        <end position="381"/>
    </location>
</feature>
<feature type="compositionally biased region" description="Basic and acidic residues" evidence="18">
    <location>
        <begin position="333"/>
        <end position="366"/>
    </location>
</feature>
<feature type="non-terminal residue" evidence="20">
    <location>
        <position position="1"/>
    </location>
</feature>
<dbReference type="GO" id="GO:0048471">
    <property type="term" value="C:perinuclear region of cytoplasm"/>
    <property type="evidence" value="ECO:0007669"/>
    <property type="project" value="UniProtKB-SubCell"/>
</dbReference>
<evidence type="ECO:0000259" key="19">
    <source>
        <dbReference type="SMART" id="SM01044"/>
    </source>
</evidence>
<dbReference type="GO" id="GO:0000184">
    <property type="term" value="P:nuclear-transcribed mRNA catabolic process, nonsense-mediated decay"/>
    <property type="evidence" value="ECO:0007669"/>
    <property type="project" value="UniProtKB-KW"/>
</dbReference>
<dbReference type="VEuPathDB" id="VectorBase:ISCW009123"/>
<dbReference type="AlphaFoldDB" id="B7Q2L2"/>
<keyword evidence="22" id="KW-1185">Reference proteome</keyword>
<keyword evidence="17" id="KW-0966">Cell projection</keyword>
<keyword evidence="15" id="KW-0508">mRNA splicing</keyword>
<dbReference type="GO" id="GO:0016607">
    <property type="term" value="C:nuclear speck"/>
    <property type="evidence" value="ECO:0007669"/>
    <property type="project" value="UniProtKB-SubCell"/>
</dbReference>
<proteinExistence type="evidence at protein level"/>
<keyword evidence="7" id="KW-0813">Transport</keyword>
<evidence type="ECO:0007829" key="23">
    <source>
        <dbReference type="PeptideAtlas" id="B7Q2L2"/>
    </source>
</evidence>
<dbReference type="HOGENOM" id="CLU_626387_0_0_1"/>
<evidence type="ECO:0000313" key="20">
    <source>
        <dbReference type="EMBL" id="EEC13084.1"/>
    </source>
</evidence>
<dbReference type="EMBL" id="ABJB010553833">
    <property type="status" value="NOT_ANNOTATED_CDS"/>
    <property type="molecule type" value="Genomic_DNA"/>
</dbReference>
<evidence type="ECO:0000313" key="22">
    <source>
        <dbReference type="Proteomes" id="UP000001555"/>
    </source>
</evidence>
<keyword evidence="8" id="KW-0963">Cytoplasm</keyword>
<evidence type="ECO:0000256" key="18">
    <source>
        <dbReference type="SAM" id="MobiDB-lite"/>
    </source>
</evidence>
<dbReference type="InterPro" id="IPR018545">
    <property type="entry name" value="Btz_dom"/>
</dbReference>
<dbReference type="PaxDb" id="6945-B7Q2L2"/>
<dbReference type="EMBL" id="ABJB010460945">
    <property type="status" value="NOT_ANNOTATED_CDS"/>
    <property type="molecule type" value="Genomic_DNA"/>
</dbReference>
<evidence type="ECO:0000256" key="9">
    <source>
        <dbReference type="ARBA" id="ARBA00022664"/>
    </source>
</evidence>
<dbReference type="InterPro" id="IPR028544">
    <property type="entry name" value="CASC3"/>
</dbReference>
<evidence type="ECO:0000256" key="5">
    <source>
        <dbReference type="ARBA" id="ARBA00009548"/>
    </source>
</evidence>
<organism>
    <name type="scientific">Ixodes scapularis</name>
    <name type="common">Black-legged tick</name>
    <name type="synonym">Deer tick</name>
    <dbReference type="NCBI Taxonomy" id="6945"/>
    <lineage>
        <taxon>Eukaryota</taxon>
        <taxon>Metazoa</taxon>
        <taxon>Ecdysozoa</taxon>
        <taxon>Arthropoda</taxon>
        <taxon>Chelicerata</taxon>
        <taxon>Arachnida</taxon>
        <taxon>Acari</taxon>
        <taxon>Parasitiformes</taxon>
        <taxon>Ixodida</taxon>
        <taxon>Ixodoidea</taxon>
        <taxon>Ixodidae</taxon>
        <taxon>Ixodinae</taxon>
        <taxon>Ixodes</taxon>
    </lineage>
</organism>
<feature type="region of interest" description="Disordered" evidence="18">
    <location>
        <begin position="272"/>
        <end position="438"/>
    </location>
</feature>
<dbReference type="Pfam" id="PF09405">
    <property type="entry name" value="Btz"/>
    <property type="match status" value="1"/>
</dbReference>
<dbReference type="GO" id="GO:0003729">
    <property type="term" value="F:mRNA binding"/>
    <property type="evidence" value="ECO:0007669"/>
    <property type="project" value="InterPro"/>
</dbReference>
<evidence type="ECO:0000256" key="4">
    <source>
        <dbReference type="ARBA" id="ARBA00004556"/>
    </source>
</evidence>
<dbReference type="PANTHER" id="PTHR13434">
    <property type="entry name" value="PROTEIN CASC3"/>
    <property type="match status" value="1"/>
</dbReference>
<evidence type="ECO:0000256" key="17">
    <source>
        <dbReference type="ARBA" id="ARBA00023273"/>
    </source>
</evidence>
<gene>
    <name evidence="20" type="ORF">IscW_ISCW009123</name>
</gene>